<dbReference type="EMBL" id="MU001908">
    <property type="protein sequence ID" value="KAF2793955.1"/>
    <property type="molecule type" value="Genomic_DNA"/>
</dbReference>
<keyword evidence="1" id="KW-0472">Membrane</keyword>
<name>A0A6A6XDG3_9PLEO</name>
<keyword evidence="1" id="KW-0812">Transmembrane</keyword>
<proteinExistence type="predicted"/>
<dbReference type="AlphaFoldDB" id="A0A6A6XDG3"/>
<evidence type="ECO:0008006" key="4">
    <source>
        <dbReference type="Google" id="ProtNLM"/>
    </source>
</evidence>
<dbReference type="SUPFAM" id="SSF103473">
    <property type="entry name" value="MFS general substrate transporter"/>
    <property type="match status" value="1"/>
</dbReference>
<keyword evidence="1" id="KW-1133">Transmembrane helix</keyword>
<dbReference type="OrthoDB" id="194139at2759"/>
<accession>A0A6A6XDG3</accession>
<organism evidence="2 3">
    <name type="scientific">Melanomma pulvis-pyrius CBS 109.77</name>
    <dbReference type="NCBI Taxonomy" id="1314802"/>
    <lineage>
        <taxon>Eukaryota</taxon>
        <taxon>Fungi</taxon>
        <taxon>Dikarya</taxon>
        <taxon>Ascomycota</taxon>
        <taxon>Pezizomycotina</taxon>
        <taxon>Dothideomycetes</taxon>
        <taxon>Pleosporomycetidae</taxon>
        <taxon>Pleosporales</taxon>
        <taxon>Melanommataceae</taxon>
        <taxon>Melanomma</taxon>
    </lineage>
</organism>
<protein>
    <recommendedName>
        <fullName evidence="4">MFS general substrate transporter</fullName>
    </recommendedName>
</protein>
<evidence type="ECO:0000313" key="2">
    <source>
        <dbReference type="EMBL" id="KAF2793955.1"/>
    </source>
</evidence>
<reference evidence="2" key="1">
    <citation type="journal article" date="2020" name="Stud. Mycol.">
        <title>101 Dothideomycetes genomes: a test case for predicting lifestyles and emergence of pathogens.</title>
        <authorList>
            <person name="Haridas S."/>
            <person name="Albert R."/>
            <person name="Binder M."/>
            <person name="Bloem J."/>
            <person name="Labutti K."/>
            <person name="Salamov A."/>
            <person name="Andreopoulos B."/>
            <person name="Baker S."/>
            <person name="Barry K."/>
            <person name="Bills G."/>
            <person name="Bluhm B."/>
            <person name="Cannon C."/>
            <person name="Castanera R."/>
            <person name="Culley D."/>
            <person name="Daum C."/>
            <person name="Ezra D."/>
            <person name="Gonzalez J."/>
            <person name="Henrissat B."/>
            <person name="Kuo A."/>
            <person name="Liang C."/>
            <person name="Lipzen A."/>
            <person name="Lutzoni F."/>
            <person name="Magnuson J."/>
            <person name="Mondo S."/>
            <person name="Nolan M."/>
            <person name="Ohm R."/>
            <person name="Pangilinan J."/>
            <person name="Park H.-J."/>
            <person name="Ramirez L."/>
            <person name="Alfaro M."/>
            <person name="Sun H."/>
            <person name="Tritt A."/>
            <person name="Yoshinaga Y."/>
            <person name="Zwiers L.-H."/>
            <person name="Turgeon B."/>
            <person name="Goodwin S."/>
            <person name="Spatafora J."/>
            <person name="Crous P."/>
            <person name="Grigoriev I."/>
        </authorList>
    </citation>
    <scope>NUCLEOTIDE SEQUENCE</scope>
    <source>
        <strain evidence="2">CBS 109.77</strain>
    </source>
</reference>
<feature type="transmembrane region" description="Helical" evidence="1">
    <location>
        <begin position="139"/>
        <end position="161"/>
    </location>
</feature>
<gene>
    <name evidence="2" type="ORF">K505DRAFT_361520</name>
</gene>
<keyword evidence="3" id="KW-1185">Reference proteome</keyword>
<dbReference type="Proteomes" id="UP000799757">
    <property type="component" value="Unassembled WGS sequence"/>
</dbReference>
<sequence length="208" mass="22889">MVHLLAIKHAGKENTGNAFYLINIAYMFGELLAPAVVSITMDILLTIPFALALGYLIVAGAITSTIPNHPNGSEVVPSDEDNQARQEPDPVAHSINQYVQSLSVVTKNRSILPSLPIFFVGMFRMALRIRFDWKISQVTTLFTATAVLDLVIFLAIVSYWLRYINSKHSTPEIGTALFAISQITRPPLLAFATVSVPESVREDLYGLT</sequence>
<evidence type="ECO:0000256" key="1">
    <source>
        <dbReference type="SAM" id="Phobius"/>
    </source>
</evidence>
<feature type="transmembrane region" description="Helical" evidence="1">
    <location>
        <begin position="44"/>
        <end position="66"/>
    </location>
</feature>
<dbReference type="InterPro" id="IPR036259">
    <property type="entry name" value="MFS_trans_sf"/>
</dbReference>
<evidence type="ECO:0000313" key="3">
    <source>
        <dbReference type="Proteomes" id="UP000799757"/>
    </source>
</evidence>
<feature type="transmembrane region" description="Helical" evidence="1">
    <location>
        <begin position="18"/>
        <end position="37"/>
    </location>
</feature>